<dbReference type="KEGG" id="aaf:AURANDRAFT_63249"/>
<dbReference type="GeneID" id="20224250"/>
<evidence type="ECO:0000256" key="4">
    <source>
        <dbReference type="ARBA" id="ARBA00022989"/>
    </source>
</evidence>
<dbReference type="CDD" id="cd00038">
    <property type="entry name" value="CAP_ED"/>
    <property type="match status" value="1"/>
</dbReference>
<dbReference type="EMBL" id="GL833125">
    <property type="protein sequence ID" value="EGB09578.1"/>
    <property type="molecule type" value="Genomic_DNA"/>
</dbReference>
<dbReference type="GO" id="GO:0016491">
    <property type="term" value="F:oxidoreductase activity"/>
    <property type="evidence" value="ECO:0007669"/>
    <property type="project" value="UniProtKB-KW"/>
</dbReference>
<dbReference type="InterPro" id="IPR005821">
    <property type="entry name" value="Ion_trans_dom"/>
</dbReference>
<sequence>MIDEAKGMDGDDSHDDEPGVVVPEGVELVPPTTPPAQISGSSGTPRKTWRSSRSPSVHLKRMATNVSKTINSTQTVAQAMSAQASLRVAHVQRGVGLNWGRYNDTAWFVIDPEARWRAVWDGGTAILLLYLVFAVPYSIAFLDGGLGWFEWFVLAWFSLDILISFVTPYEKAGLYVTNPRWIAFEYCRTYFAIDFLSTFPFDVVVNSTDSNMAVTGKALKLPRLAKTLRALKMSKLMKFYQVDELLGQVQINFHISPAFINLLALVFAALVINHFFACVWYMIGLRKFDDDCADGDGNRGRRHCTWMQTGGYSPRDGNWYLYTTCLYWSLSTVSTVGYGDISANTTMEKVYTIVVMITGVAGYAMMLQSIGRLMQSHSSTATTSTIALRDYLYKRNVPMDLCTKIFDYLYRHNAIRAYNNDNSQEVVASINDLPKPIRRRLRLYTERATIGAIPWFQHRSSDFAADAVGFLKPTLSARGEVVGAQGIRAEALFFVQSGDLAVYPEGTKRHRVSTIGGALDELEEEEAEGIRPLLRFGPGDNFGAPGCFVDAVWKLEIIACSDCEISVFPREHLRRLLDEPEHAHLLPQFEYEAHQTVQAAPFLYAFQDPAHQHGVARHAGDFRSPLGAARRDDGAAGRDNRAAKTALDVARSDSAVAVANFLREHVPAAALASGAPGADVVNGLIALGDYHEHHWTVSGTNPGRNAVRAQSAMVATTADAKSASMADYPLFTPPKPEPAKSSEKPMKLPAKQRPRTKSKLKQRRKQARHFVKVTMRNGLTKVLKSATKTLRLGWYVRNSRRSKHRWERPFYFDVREAAANAAGFKERVVGPSFVRGGQAFCLELYPGGFREDSRQHVGAYLRYQGAQKCVELRFRVSVVNRLGGPEIAWRSAFMLLGARAAPGEKIFTNWGTASLCPRSWLSDLKHRGLCVDGAVRFRVDIMYVGERESVDNQIVRMASADAEGFGEAGGAGDAACLGSGVHRRDYDAALELKSPRNPLALREETKEPPVDVDESRVTYKFDDQGDEPLLVDFELWRLGSSPMRRAQTALLLLGAQHRCYATTTRRRAQLRSLGRRASLEISPHQVEQLVGARDHLAIPKTIFVNMVRADAAHFEAVAAACEALRAAGLEAVPHVPASRFDDDAHAGRVLDELSAAGATSALVVAGNDFDGSAPDVDAVAALARKRGFRCLFAGFPEGHPHESSGGARLAAKLAPAGAGVVTQFVRDPAVLGEWLDGARPAAETVFVGVPGPATRRRLAQMAALCGVGPSVYVDAYDVDDDDDDGDDALLAPAADVGALADYLGSSEGNVRLHVYPFGGLDAALVFLDALASKGILWEPGGFGAGG</sequence>
<feature type="region of interest" description="Disordered" evidence="9">
    <location>
        <begin position="1"/>
        <end position="54"/>
    </location>
</feature>
<dbReference type="PANTHER" id="PTHR47823:SF9">
    <property type="entry name" value="CHROMOSOME UNDETERMINED SCAFFOLD_10, WHOLE GENOME SHOTGUN SEQUENCE"/>
    <property type="match status" value="1"/>
</dbReference>
<feature type="transmembrane region" description="Helical" evidence="10">
    <location>
        <begin position="125"/>
        <end position="142"/>
    </location>
</feature>
<dbReference type="PROSITE" id="PS50042">
    <property type="entry name" value="CNMP_BINDING_3"/>
    <property type="match status" value="1"/>
</dbReference>
<dbReference type="Pfam" id="PF00520">
    <property type="entry name" value="Ion_trans"/>
    <property type="match status" value="1"/>
</dbReference>
<feature type="transmembrane region" description="Helical" evidence="10">
    <location>
        <begin position="148"/>
        <end position="166"/>
    </location>
</feature>
<dbReference type="InterPro" id="IPR000595">
    <property type="entry name" value="cNMP-bd_dom"/>
</dbReference>
<keyword evidence="2" id="KW-0813">Transport</keyword>
<feature type="transmembrane region" description="Helical" evidence="10">
    <location>
        <begin position="319"/>
        <end position="338"/>
    </location>
</feature>
<dbReference type="OrthoDB" id="421226at2759"/>
<evidence type="ECO:0008006" key="15">
    <source>
        <dbReference type="Google" id="ProtNLM"/>
    </source>
</evidence>
<dbReference type="InterPro" id="IPR029041">
    <property type="entry name" value="FAD-linked_oxidoreductase-like"/>
</dbReference>
<evidence type="ECO:0000256" key="6">
    <source>
        <dbReference type="ARBA" id="ARBA00023065"/>
    </source>
</evidence>
<dbReference type="Gene3D" id="2.60.120.10">
    <property type="entry name" value="Jelly Rolls"/>
    <property type="match status" value="1"/>
</dbReference>
<dbReference type="InterPro" id="IPR003938">
    <property type="entry name" value="K_chnl_volt-dep_EAG/ELK/ERG"/>
</dbReference>
<dbReference type="InterPro" id="IPR014710">
    <property type="entry name" value="RmlC-like_jellyroll"/>
</dbReference>
<evidence type="ECO:0000259" key="12">
    <source>
        <dbReference type="PROSITE" id="PS50144"/>
    </source>
</evidence>
<accession>F0Y5Z9</accession>
<dbReference type="SUPFAM" id="SSF49599">
    <property type="entry name" value="TRAF domain-like"/>
    <property type="match status" value="1"/>
</dbReference>
<evidence type="ECO:0000313" key="14">
    <source>
        <dbReference type="Proteomes" id="UP000002729"/>
    </source>
</evidence>
<organism evidence="14">
    <name type="scientific">Aureococcus anophagefferens</name>
    <name type="common">Harmful bloom alga</name>
    <dbReference type="NCBI Taxonomy" id="44056"/>
    <lineage>
        <taxon>Eukaryota</taxon>
        <taxon>Sar</taxon>
        <taxon>Stramenopiles</taxon>
        <taxon>Ochrophyta</taxon>
        <taxon>Pelagophyceae</taxon>
        <taxon>Pelagomonadales</taxon>
        <taxon>Pelagomonadaceae</taxon>
        <taxon>Aureococcus</taxon>
    </lineage>
</organism>
<name>F0Y5Z9_AURAN</name>
<dbReference type="Gene3D" id="1.10.287.70">
    <property type="match status" value="1"/>
</dbReference>
<reference evidence="13 14" key="1">
    <citation type="journal article" date="2011" name="Proc. Natl. Acad. Sci. U.S.A.">
        <title>Niche of harmful alga Aureococcus anophagefferens revealed through ecogenomics.</title>
        <authorList>
            <person name="Gobler C.J."/>
            <person name="Berry D.L."/>
            <person name="Dyhrman S.T."/>
            <person name="Wilhelm S.W."/>
            <person name="Salamov A."/>
            <person name="Lobanov A.V."/>
            <person name="Zhang Y."/>
            <person name="Collier J.L."/>
            <person name="Wurch L.L."/>
            <person name="Kustka A.B."/>
            <person name="Dill B.D."/>
            <person name="Shah M."/>
            <person name="VerBerkmoes N.C."/>
            <person name="Kuo A."/>
            <person name="Terry A."/>
            <person name="Pangilinan J."/>
            <person name="Lindquist E.A."/>
            <person name="Lucas S."/>
            <person name="Paulsen I.T."/>
            <person name="Hattenrath-Lehmann T.K."/>
            <person name="Talmage S.C."/>
            <person name="Walker E.A."/>
            <person name="Koch F."/>
            <person name="Burson A.M."/>
            <person name="Marcoval M.A."/>
            <person name="Tang Y.Z."/>
            <person name="Lecleir G.R."/>
            <person name="Coyne K.J."/>
            <person name="Berg G.M."/>
            <person name="Bertrand E.M."/>
            <person name="Saito M.A."/>
            <person name="Gladyshev V.N."/>
            <person name="Grigoriev I.V."/>
        </authorList>
    </citation>
    <scope>NUCLEOTIDE SEQUENCE [LARGE SCALE GENOMIC DNA]</scope>
    <source>
        <strain evidence="14">CCMP 1984</strain>
    </source>
</reference>
<keyword evidence="14" id="KW-1185">Reference proteome</keyword>
<dbReference type="Pfam" id="PF00027">
    <property type="entry name" value="cNMP_binding"/>
    <property type="match status" value="1"/>
</dbReference>
<dbReference type="InParanoid" id="F0Y5Z9"/>
<comment type="subcellular location">
    <subcellularLocation>
        <location evidence="1">Membrane</location>
        <topology evidence="1">Multi-pass membrane protein</topology>
    </subcellularLocation>
</comment>
<keyword evidence="6" id="KW-0406">Ion transport</keyword>
<dbReference type="InterPro" id="IPR008974">
    <property type="entry name" value="TRAF-like"/>
</dbReference>
<feature type="compositionally biased region" description="Basic and acidic residues" evidence="9">
    <location>
        <begin position="1"/>
        <end position="11"/>
    </location>
</feature>
<dbReference type="Gene3D" id="2.60.210.10">
    <property type="entry name" value="Apoptosis, Tumor Necrosis Factor Receptor Associated Protein 2, Chain A"/>
    <property type="match status" value="1"/>
</dbReference>
<evidence type="ECO:0000256" key="8">
    <source>
        <dbReference type="ARBA" id="ARBA00023303"/>
    </source>
</evidence>
<evidence type="ECO:0000256" key="2">
    <source>
        <dbReference type="ARBA" id="ARBA00022448"/>
    </source>
</evidence>
<keyword evidence="8" id="KW-0407">Ion channel</keyword>
<evidence type="ECO:0000259" key="11">
    <source>
        <dbReference type="PROSITE" id="PS50042"/>
    </source>
</evidence>
<gene>
    <name evidence="13" type="ORF">AURANDRAFT_63249</name>
</gene>
<feature type="region of interest" description="Disordered" evidence="9">
    <location>
        <begin position="733"/>
        <end position="767"/>
    </location>
</feature>
<feature type="compositionally biased region" description="Polar residues" evidence="9">
    <location>
        <begin position="36"/>
        <end position="54"/>
    </location>
</feature>
<keyword evidence="5" id="KW-0560">Oxidoreductase</keyword>
<dbReference type="eggNOG" id="KOG0501">
    <property type="taxonomic scope" value="Eukaryota"/>
</dbReference>
<dbReference type="SUPFAM" id="SSF81324">
    <property type="entry name" value="Voltage-gated potassium channels"/>
    <property type="match status" value="1"/>
</dbReference>
<dbReference type="CDD" id="cd00121">
    <property type="entry name" value="MATH"/>
    <property type="match status" value="1"/>
</dbReference>
<dbReference type="GO" id="GO:0005249">
    <property type="term" value="F:voltage-gated potassium channel activity"/>
    <property type="evidence" value="ECO:0007669"/>
    <property type="project" value="InterPro"/>
</dbReference>
<dbReference type="InterPro" id="IPR002083">
    <property type="entry name" value="MATH/TRAF_dom"/>
</dbReference>
<evidence type="ECO:0000313" key="13">
    <source>
        <dbReference type="EMBL" id="EGB09578.1"/>
    </source>
</evidence>
<feature type="domain" description="Cyclic nucleotide-binding" evidence="11">
    <location>
        <begin position="455"/>
        <end position="577"/>
    </location>
</feature>
<dbReference type="SUPFAM" id="SSF51206">
    <property type="entry name" value="cAMP-binding domain-like"/>
    <property type="match status" value="1"/>
</dbReference>
<dbReference type="PROSITE" id="PS50144">
    <property type="entry name" value="MATH"/>
    <property type="match status" value="1"/>
</dbReference>
<evidence type="ECO:0000256" key="10">
    <source>
        <dbReference type="SAM" id="Phobius"/>
    </source>
</evidence>
<feature type="compositionally biased region" description="Basic and acidic residues" evidence="9">
    <location>
        <begin position="737"/>
        <end position="746"/>
    </location>
</feature>
<keyword evidence="3 10" id="KW-0812">Transmembrane</keyword>
<protein>
    <recommendedName>
        <fullName evidence="15">Methylenetetrahydrofolate reductase (NAD(P)H)</fullName>
    </recommendedName>
</protein>
<keyword evidence="4 10" id="KW-1133">Transmembrane helix</keyword>
<feature type="transmembrane region" description="Helical" evidence="10">
    <location>
        <begin position="258"/>
        <end position="283"/>
    </location>
</feature>
<dbReference type="InterPro" id="IPR018490">
    <property type="entry name" value="cNMP-bd_dom_sf"/>
</dbReference>
<keyword evidence="7 10" id="KW-0472">Membrane</keyword>
<feature type="domain" description="MATH" evidence="12">
    <location>
        <begin position="807"/>
        <end position="941"/>
    </location>
</feature>
<dbReference type="Gene3D" id="3.20.20.220">
    <property type="match status" value="1"/>
</dbReference>
<proteinExistence type="predicted"/>
<evidence type="ECO:0000256" key="3">
    <source>
        <dbReference type="ARBA" id="ARBA00022692"/>
    </source>
</evidence>
<dbReference type="PRINTS" id="PR01463">
    <property type="entry name" value="EAGCHANLFMLY"/>
</dbReference>
<dbReference type="GO" id="GO:0016020">
    <property type="term" value="C:membrane"/>
    <property type="evidence" value="ECO:0007669"/>
    <property type="project" value="UniProtKB-SubCell"/>
</dbReference>
<feature type="compositionally biased region" description="Low complexity" evidence="9">
    <location>
        <begin position="19"/>
        <end position="30"/>
    </location>
</feature>
<dbReference type="Proteomes" id="UP000002729">
    <property type="component" value="Unassembled WGS sequence"/>
</dbReference>
<dbReference type="PANTHER" id="PTHR47823">
    <property type="entry name" value="ION_TRANS DOMAIN-CONTAINING PROTEIN"/>
    <property type="match status" value="1"/>
</dbReference>
<evidence type="ECO:0000256" key="1">
    <source>
        <dbReference type="ARBA" id="ARBA00004141"/>
    </source>
</evidence>
<dbReference type="SUPFAM" id="SSF51730">
    <property type="entry name" value="FAD-linked oxidoreductase"/>
    <property type="match status" value="1"/>
</dbReference>
<feature type="transmembrane region" description="Helical" evidence="10">
    <location>
        <begin position="350"/>
        <end position="370"/>
    </location>
</feature>
<dbReference type="RefSeq" id="XP_009035632.1">
    <property type="nucleotide sequence ID" value="XM_009037384.1"/>
</dbReference>
<evidence type="ECO:0000256" key="7">
    <source>
        <dbReference type="ARBA" id="ARBA00023136"/>
    </source>
</evidence>
<evidence type="ECO:0000256" key="5">
    <source>
        <dbReference type="ARBA" id="ARBA00023002"/>
    </source>
</evidence>
<evidence type="ECO:0000256" key="9">
    <source>
        <dbReference type="SAM" id="MobiDB-lite"/>
    </source>
</evidence>
<feature type="compositionally biased region" description="Basic residues" evidence="9">
    <location>
        <begin position="750"/>
        <end position="767"/>
    </location>
</feature>